<feature type="domain" description="TtsA-like Glycoside hydrolase family 108" evidence="1">
    <location>
        <begin position="8"/>
        <end position="106"/>
    </location>
</feature>
<dbReference type="InterPro" id="IPR018537">
    <property type="entry name" value="Peptidoglycan-bd_3"/>
</dbReference>
<dbReference type="EMBL" id="JAGUCO010000027">
    <property type="protein sequence ID" value="MBS2100714.1"/>
    <property type="molecule type" value="Genomic_DNA"/>
</dbReference>
<dbReference type="Pfam" id="PF09374">
    <property type="entry name" value="PG_binding_3"/>
    <property type="match status" value="1"/>
</dbReference>
<organism evidence="3 4">
    <name type="scientific">Carboxylicivirga linearis</name>
    <dbReference type="NCBI Taxonomy" id="1628157"/>
    <lineage>
        <taxon>Bacteria</taxon>
        <taxon>Pseudomonadati</taxon>
        <taxon>Bacteroidota</taxon>
        <taxon>Bacteroidia</taxon>
        <taxon>Marinilabiliales</taxon>
        <taxon>Marinilabiliaceae</taxon>
        <taxon>Carboxylicivirga</taxon>
    </lineage>
</organism>
<gene>
    <name evidence="3" type="ORF">KEM10_20675</name>
</gene>
<dbReference type="RefSeq" id="WP_212219103.1">
    <property type="nucleotide sequence ID" value="NZ_JAGUCO010000027.1"/>
</dbReference>
<reference evidence="3 4" key="1">
    <citation type="journal article" date="2015" name="Int. J. Syst. Evol. Microbiol.">
        <title>Carboxylicivirga linearis sp. nov., isolated from a sea cucumber culture pond.</title>
        <authorList>
            <person name="Wang F.Q."/>
            <person name="Zhou Y.X."/>
            <person name="Lin X.Z."/>
            <person name="Chen G.J."/>
            <person name="Du Z.J."/>
        </authorList>
    </citation>
    <scope>NUCLEOTIDE SEQUENCE [LARGE SCALE GENOMIC DNA]</scope>
    <source>
        <strain evidence="3 4">FB218</strain>
    </source>
</reference>
<dbReference type="CDD" id="cd13926">
    <property type="entry name" value="N-acetylmuramidase_GH108"/>
    <property type="match status" value="1"/>
</dbReference>
<dbReference type="Gene3D" id="1.20.141.10">
    <property type="entry name" value="Chitosanase, subunit A, domain 1"/>
    <property type="match status" value="1"/>
</dbReference>
<dbReference type="InterPro" id="IPR008565">
    <property type="entry name" value="TtsA-like_GH18_dom"/>
</dbReference>
<protein>
    <recommendedName>
        <fullName evidence="5">Secretion activator protein</fullName>
    </recommendedName>
</protein>
<comment type="caution">
    <text evidence="3">The sequence shown here is derived from an EMBL/GenBank/DDBJ whole genome shotgun (WGS) entry which is preliminary data.</text>
</comment>
<accession>A0ABS5K0S6</accession>
<proteinExistence type="predicted"/>
<evidence type="ECO:0000313" key="3">
    <source>
        <dbReference type="EMBL" id="MBS2100714.1"/>
    </source>
</evidence>
<sequence>MARFEKAFEKTLKHEGGYSNHPKDKGGETYKGIARNFWPDWGGWRIIDQLKSKYPNGNLFANLDGSIDLNEFVESFYRYHFWDKLNCVHMPQEIADELFDTSVNMGIGYGAKCLQNALNKLNRNQKDYPDLIVDGGIGNKSIDALEAYFDTSRFGSRNKEKLTMWLLKWMNYYQLKKYDEITNRNLEQEIFVPGWTERT</sequence>
<dbReference type="Proteomes" id="UP000708576">
    <property type="component" value="Unassembled WGS sequence"/>
</dbReference>
<dbReference type="InterPro" id="IPR023346">
    <property type="entry name" value="Lysozyme-like_dom_sf"/>
</dbReference>
<dbReference type="SUPFAM" id="SSF53955">
    <property type="entry name" value="Lysozyme-like"/>
    <property type="match status" value="1"/>
</dbReference>
<feature type="domain" description="Peptidoglycan binding" evidence="2">
    <location>
        <begin position="111"/>
        <end position="198"/>
    </location>
</feature>
<evidence type="ECO:0000259" key="1">
    <source>
        <dbReference type="Pfam" id="PF05838"/>
    </source>
</evidence>
<name>A0ABS5K0S6_9BACT</name>
<keyword evidence="4" id="KW-1185">Reference proteome</keyword>
<dbReference type="Pfam" id="PF05838">
    <property type="entry name" value="Glyco_hydro_108"/>
    <property type="match status" value="1"/>
</dbReference>
<evidence type="ECO:0000313" key="4">
    <source>
        <dbReference type="Proteomes" id="UP000708576"/>
    </source>
</evidence>
<evidence type="ECO:0008006" key="5">
    <source>
        <dbReference type="Google" id="ProtNLM"/>
    </source>
</evidence>
<evidence type="ECO:0000259" key="2">
    <source>
        <dbReference type="Pfam" id="PF09374"/>
    </source>
</evidence>